<evidence type="ECO:0000313" key="4">
    <source>
        <dbReference type="Proteomes" id="UP000011083"/>
    </source>
</evidence>
<dbReference type="RefSeq" id="XP_004339142.1">
    <property type="nucleotide sequence ID" value="XM_004339094.1"/>
</dbReference>
<feature type="compositionally biased region" description="Acidic residues" evidence="2">
    <location>
        <begin position="283"/>
        <end position="292"/>
    </location>
</feature>
<keyword evidence="1" id="KW-0175">Coiled coil</keyword>
<dbReference type="Proteomes" id="UP000011083">
    <property type="component" value="Unassembled WGS sequence"/>
</dbReference>
<feature type="compositionally biased region" description="Low complexity" evidence="2">
    <location>
        <begin position="293"/>
        <end position="302"/>
    </location>
</feature>
<evidence type="ECO:0000256" key="1">
    <source>
        <dbReference type="SAM" id="Coils"/>
    </source>
</evidence>
<feature type="compositionally biased region" description="Low complexity" evidence="2">
    <location>
        <begin position="239"/>
        <end position="271"/>
    </location>
</feature>
<dbReference type="EMBL" id="KB007974">
    <property type="protein sequence ID" value="ELR17129.1"/>
    <property type="molecule type" value="Genomic_DNA"/>
</dbReference>
<name>L8GVB2_ACACF</name>
<gene>
    <name evidence="3" type="ORF">ACA1_057850</name>
</gene>
<dbReference type="GeneID" id="14918348"/>
<evidence type="ECO:0000256" key="2">
    <source>
        <dbReference type="SAM" id="MobiDB-lite"/>
    </source>
</evidence>
<reference evidence="3 4" key="1">
    <citation type="journal article" date="2013" name="Genome Biol.">
        <title>Genome of Acanthamoeba castellanii highlights extensive lateral gene transfer and early evolution of tyrosine kinase signaling.</title>
        <authorList>
            <person name="Clarke M."/>
            <person name="Lohan A.J."/>
            <person name="Liu B."/>
            <person name="Lagkouvardos I."/>
            <person name="Roy S."/>
            <person name="Zafar N."/>
            <person name="Bertelli C."/>
            <person name="Schilde C."/>
            <person name="Kianianmomeni A."/>
            <person name="Burglin T.R."/>
            <person name="Frech C."/>
            <person name="Turcotte B."/>
            <person name="Kopec K.O."/>
            <person name="Synnott J.M."/>
            <person name="Choo C."/>
            <person name="Paponov I."/>
            <person name="Finkler A."/>
            <person name="Soon Heng Tan C."/>
            <person name="Hutchins A.P."/>
            <person name="Weinmeier T."/>
            <person name="Rattei T."/>
            <person name="Chu J.S."/>
            <person name="Gimenez G."/>
            <person name="Irimia M."/>
            <person name="Rigden D.J."/>
            <person name="Fitzpatrick D.A."/>
            <person name="Lorenzo-Morales J."/>
            <person name="Bateman A."/>
            <person name="Chiu C.H."/>
            <person name="Tang P."/>
            <person name="Hegemann P."/>
            <person name="Fromm H."/>
            <person name="Raoult D."/>
            <person name="Greub G."/>
            <person name="Miranda-Saavedra D."/>
            <person name="Chen N."/>
            <person name="Nash P."/>
            <person name="Ginger M.L."/>
            <person name="Horn M."/>
            <person name="Schaap P."/>
            <person name="Caler L."/>
            <person name="Loftus B."/>
        </authorList>
    </citation>
    <scope>NUCLEOTIDE SEQUENCE [LARGE SCALE GENOMIC DNA]</scope>
    <source>
        <strain evidence="3 4">Neff</strain>
    </source>
</reference>
<keyword evidence="4" id="KW-1185">Reference proteome</keyword>
<dbReference type="VEuPathDB" id="AmoebaDB:ACA1_057850"/>
<accession>L8GVB2</accession>
<feature type="coiled-coil region" evidence="1">
    <location>
        <begin position="39"/>
        <end position="87"/>
    </location>
</feature>
<feature type="compositionally biased region" description="Acidic residues" evidence="2">
    <location>
        <begin position="185"/>
        <end position="197"/>
    </location>
</feature>
<evidence type="ECO:0000313" key="3">
    <source>
        <dbReference type="EMBL" id="ELR17129.1"/>
    </source>
</evidence>
<proteinExistence type="predicted"/>
<feature type="compositionally biased region" description="Polar residues" evidence="2">
    <location>
        <begin position="332"/>
        <end position="345"/>
    </location>
</feature>
<protein>
    <submittedName>
        <fullName evidence="3">Uncharacterized protein</fullName>
    </submittedName>
</protein>
<sequence length="395" mass="42400">MIRHKLDVLGNTLNGEQEVLEAEEVEGKAPDGSTIDVFMEKILQKVETFEEREKAYQERRQQQQRDAEMMNQIIREDQQQAARLAEEAAPEPGVGFQPATIYFDAADSTLEAVDEELDEVMARVKGKTGRGVTLGRGGKVTKPPTPAAAKRKGTTAAKQHGTSAKRKLDEVEEDEAEPPLADDGVWADDDDDFEDEPAPATLPPWSAKRAPSVDERSYDNGDDDDFVSTPYGGSKISLRATPSSSSSSSRTRRTSAVASSSSSASASSTPAGAPRKRPRVVLDDEDADEDDFAAPTTAPAAFVDHEGMEEEEAEPYHDRAGAFEEEGDHDTPTTNARAAAQTSQPRGPRQLPGSFARPLGSSSTAAAPDGGGPMPRAGQLGRFSFAGGRRLANRD</sequence>
<feature type="region of interest" description="Disordered" evidence="2">
    <location>
        <begin position="129"/>
        <end position="395"/>
    </location>
</feature>
<dbReference type="AlphaFoldDB" id="L8GVB2"/>
<organism evidence="3 4">
    <name type="scientific">Acanthamoeba castellanii (strain ATCC 30010 / Neff)</name>
    <dbReference type="NCBI Taxonomy" id="1257118"/>
    <lineage>
        <taxon>Eukaryota</taxon>
        <taxon>Amoebozoa</taxon>
        <taxon>Discosea</taxon>
        <taxon>Longamoebia</taxon>
        <taxon>Centramoebida</taxon>
        <taxon>Acanthamoebidae</taxon>
        <taxon>Acanthamoeba</taxon>
    </lineage>
</organism>
<dbReference type="KEGG" id="acan:ACA1_057850"/>